<name>A0AA39LLK7_9BILA</name>
<protein>
    <submittedName>
        <fullName evidence="2">Uncharacterized protein</fullName>
    </submittedName>
</protein>
<gene>
    <name evidence="2" type="ORF">QR680_015927</name>
</gene>
<dbReference type="Proteomes" id="UP001175271">
    <property type="component" value="Unassembled WGS sequence"/>
</dbReference>
<sequence length="866" mass="95124">MWCRGVVLAFSVALLFLGSVEAGSGSQESRDKFSKRGSCVKKDQNGDCPLKEGLHNASLQLSGSDLVNFNVVVDQVNEVLSNSSLTDDEQISACGYLLLIFFKQYQSIALEIQFFQIVGFGSFNDFCDVAQQVDGEQTEGLLFVGSDGDCDVTRALKHKCAAASSGMQLHECQWLVSQIHSVIIGSDDVHYKHVLIEEVFQEFEAQFGAADFEAFSEIQITSFGFLGQFRRVCKQFHRLANIHNLFMGGNNCAFLQGINASAQDSNAPWSRSERTQLLDFISNLQIVINDNTLADFDKMRACVHAFRQFLLTFEFMEARMRILISVGSQFNFGSFGDFFDCFSFMSVIQPGVTGVPGAPVSGATQVSGATTAVSQTMTPSAASSQGVTQMSSAATQFPTQSVSPGTPSSEAIGRFQTALTLVDCSHGGAAGTLLIQGLLNMASSLSGSDQTDWITEVQFVRDNIVCNVSLSSQQQLVFATYHIKNFCKGHLSIKKIVRYLFISSWGMLNDLFNVAIEFNGQSCQSVLVFSGGECQLTSSIESAISSFSLTVQQQSDCNALVADIKSIASSSSLGFTQIMEEIHIRFQSFFKIHGELEAQFRQIQISSWGSLDMFLDVSLAWFRFSHFEHLFSARAGQSQCIMANDMTNDCSNSSYGLTRAEQTSTLDLISNIQAHSQQAGIAMTIAQNIVIDWKQFLKINNFLFASIREFSIFLEVIFGSFGDFLDCFDIMCVLNPSGTEVPSLPRMTTPMPPTTTMMTGNCATAGPLFQLNNNHSIVVDSLYTDCNSYNGTQCVNFKPYILKIDNSVVRNTTLTTDGQRINAFAYIITQYCGTNSQRLFWVMNSQMSNGWGSVQQLCNCNGTMSG</sequence>
<keyword evidence="3" id="KW-1185">Reference proteome</keyword>
<comment type="caution">
    <text evidence="2">The sequence shown here is derived from an EMBL/GenBank/DDBJ whole genome shotgun (WGS) entry which is preliminary data.</text>
</comment>
<dbReference type="AlphaFoldDB" id="A0AA39LLK7"/>
<reference evidence="2" key="1">
    <citation type="submission" date="2023-06" db="EMBL/GenBank/DDBJ databases">
        <title>Genomic analysis of the entomopathogenic nematode Steinernema hermaphroditum.</title>
        <authorList>
            <person name="Schwarz E.M."/>
            <person name="Heppert J.K."/>
            <person name="Baniya A."/>
            <person name="Schwartz H.T."/>
            <person name="Tan C.-H."/>
            <person name="Antoshechkin I."/>
            <person name="Sternberg P.W."/>
            <person name="Goodrich-Blair H."/>
            <person name="Dillman A.R."/>
        </authorList>
    </citation>
    <scope>NUCLEOTIDE SEQUENCE</scope>
    <source>
        <strain evidence="2">PS9179</strain>
        <tissue evidence="2">Whole animal</tissue>
    </source>
</reference>
<evidence type="ECO:0000313" key="2">
    <source>
        <dbReference type="EMBL" id="KAK0401703.1"/>
    </source>
</evidence>
<accession>A0AA39LLK7</accession>
<evidence type="ECO:0000256" key="1">
    <source>
        <dbReference type="SAM" id="SignalP"/>
    </source>
</evidence>
<organism evidence="2 3">
    <name type="scientific">Steinernema hermaphroditum</name>
    <dbReference type="NCBI Taxonomy" id="289476"/>
    <lineage>
        <taxon>Eukaryota</taxon>
        <taxon>Metazoa</taxon>
        <taxon>Ecdysozoa</taxon>
        <taxon>Nematoda</taxon>
        <taxon>Chromadorea</taxon>
        <taxon>Rhabditida</taxon>
        <taxon>Tylenchina</taxon>
        <taxon>Panagrolaimomorpha</taxon>
        <taxon>Strongyloidoidea</taxon>
        <taxon>Steinernematidae</taxon>
        <taxon>Steinernema</taxon>
    </lineage>
</organism>
<keyword evidence="1" id="KW-0732">Signal</keyword>
<feature type="signal peptide" evidence="1">
    <location>
        <begin position="1"/>
        <end position="22"/>
    </location>
</feature>
<dbReference type="EMBL" id="JAUCMV010000004">
    <property type="protein sequence ID" value="KAK0401703.1"/>
    <property type="molecule type" value="Genomic_DNA"/>
</dbReference>
<feature type="chain" id="PRO_5041220256" evidence="1">
    <location>
        <begin position="23"/>
        <end position="866"/>
    </location>
</feature>
<evidence type="ECO:0000313" key="3">
    <source>
        <dbReference type="Proteomes" id="UP001175271"/>
    </source>
</evidence>
<proteinExistence type="predicted"/>